<dbReference type="GO" id="GO:0016567">
    <property type="term" value="P:protein ubiquitination"/>
    <property type="evidence" value="ECO:0007669"/>
    <property type="project" value="InterPro"/>
</dbReference>
<dbReference type="Proteomes" id="UP000663856">
    <property type="component" value="Unassembled WGS sequence"/>
</dbReference>
<proteinExistence type="predicted"/>
<feature type="domain" description="U-box" evidence="5">
    <location>
        <begin position="3"/>
        <end position="76"/>
    </location>
</feature>
<organism evidence="6 7">
    <name type="scientific">Rotaria magnacalcarata</name>
    <dbReference type="NCBI Taxonomy" id="392030"/>
    <lineage>
        <taxon>Eukaryota</taxon>
        <taxon>Metazoa</taxon>
        <taxon>Spiralia</taxon>
        <taxon>Gnathifera</taxon>
        <taxon>Rotifera</taxon>
        <taxon>Eurotatoria</taxon>
        <taxon>Bdelloidea</taxon>
        <taxon>Philodinida</taxon>
        <taxon>Philodinidae</taxon>
        <taxon>Rotaria</taxon>
    </lineage>
</organism>
<dbReference type="PROSITE" id="PS50174">
    <property type="entry name" value="G_PATCH"/>
    <property type="match status" value="1"/>
</dbReference>
<dbReference type="InterPro" id="IPR050198">
    <property type="entry name" value="Non-receptor_tyrosine_kinases"/>
</dbReference>
<evidence type="ECO:0000313" key="6">
    <source>
        <dbReference type="EMBL" id="CAF2101761.1"/>
    </source>
</evidence>
<evidence type="ECO:0000313" key="7">
    <source>
        <dbReference type="Proteomes" id="UP000663856"/>
    </source>
</evidence>
<reference evidence="6" key="1">
    <citation type="submission" date="2021-02" db="EMBL/GenBank/DDBJ databases">
        <authorList>
            <person name="Nowell W R."/>
        </authorList>
    </citation>
    <scope>NUCLEOTIDE SEQUENCE</scope>
</reference>
<dbReference type="InterPro" id="IPR000719">
    <property type="entry name" value="Prot_kinase_dom"/>
</dbReference>
<dbReference type="Gene3D" id="3.40.50.620">
    <property type="entry name" value="HUPs"/>
    <property type="match status" value="1"/>
</dbReference>
<dbReference type="EMBL" id="CAJNRF010008471">
    <property type="protein sequence ID" value="CAF2101761.1"/>
    <property type="molecule type" value="Genomic_DNA"/>
</dbReference>
<gene>
    <name evidence="6" type="ORF">WKI299_LOCUS20364</name>
</gene>
<keyword evidence="1" id="KW-0547">Nucleotide-binding</keyword>
<dbReference type="InterPro" id="IPR013083">
    <property type="entry name" value="Znf_RING/FYVE/PHD"/>
</dbReference>
<dbReference type="PROSITE" id="PS51698">
    <property type="entry name" value="U_BOX"/>
    <property type="match status" value="1"/>
</dbReference>
<dbReference type="GO" id="GO:0004672">
    <property type="term" value="F:protein kinase activity"/>
    <property type="evidence" value="ECO:0007669"/>
    <property type="project" value="InterPro"/>
</dbReference>
<feature type="domain" description="G-patch" evidence="4">
    <location>
        <begin position="1070"/>
        <end position="1101"/>
    </location>
</feature>
<dbReference type="SUPFAM" id="SSF56112">
    <property type="entry name" value="Protein kinase-like (PK-like)"/>
    <property type="match status" value="1"/>
</dbReference>
<dbReference type="GO" id="GO:0005524">
    <property type="term" value="F:ATP binding"/>
    <property type="evidence" value="ECO:0007669"/>
    <property type="project" value="UniProtKB-KW"/>
</dbReference>
<dbReference type="InterPro" id="IPR000467">
    <property type="entry name" value="G_patch_dom"/>
</dbReference>
<dbReference type="PANTHER" id="PTHR24418">
    <property type="entry name" value="TYROSINE-PROTEIN KINASE"/>
    <property type="match status" value="1"/>
</dbReference>
<dbReference type="Pfam" id="PF01585">
    <property type="entry name" value="G-patch"/>
    <property type="match status" value="1"/>
</dbReference>
<keyword evidence="2" id="KW-0067">ATP-binding</keyword>
<comment type="caution">
    <text evidence="6">The sequence shown here is derived from an EMBL/GenBank/DDBJ whole genome shotgun (WGS) entry which is preliminary data.</text>
</comment>
<evidence type="ECO:0000256" key="1">
    <source>
        <dbReference type="ARBA" id="ARBA00022741"/>
    </source>
</evidence>
<name>A0A816TSE2_9BILA</name>
<dbReference type="InterPro" id="IPR001245">
    <property type="entry name" value="Ser-Thr/Tyr_kinase_cat_dom"/>
</dbReference>
<dbReference type="AlphaFoldDB" id="A0A816TSE2"/>
<dbReference type="Pfam" id="PF04564">
    <property type="entry name" value="U-box"/>
    <property type="match status" value="1"/>
</dbReference>
<dbReference type="GO" id="GO:0004842">
    <property type="term" value="F:ubiquitin-protein transferase activity"/>
    <property type="evidence" value="ECO:0007669"/>
    <property type="project" value="InterPro"/>
</dbReference>
<evidence type="ECO:0000256" key="2">
    <source>
        <dbReference type="ARBA" id="ARBA00022840"/>
    </source>
</evidence>
<protein>
    <submittedName>
        <fullName evidence="6">Uncharacterized protein</fullName>
    </submittedName>
</protein>
<dbReference type="Gene3D" id="1.10.510.10">
    <property type="entry name" value="Transferase(Phosphotransferase) domain 1"/>
    <property type="match status" value="1"/>
</dbReference>
<dbReference type="Gene3D" id="3.30.40.10">
    <property type="entry name" value="Zinc/RING finger domain, C3HC4 (zinc finger)"/>
    <property type="match status" value="1"/>
</dbReference>
<dbReference type="SUPFAM" id="SSF57850">
    <property type="entry name" value="RING/U-box"/>
    <property type="match status" value="1"/>
</dbReference>
<dbReference type="GO" id="GO:0003676">
    <property type="term" value="F:nucleic acid binding"/>
    <property type="evidence" value="ECO:0007669"/>
    <property type="project" value="InterPro"/>
</dbReference>
<dbReference type="PROSITE" id="PS00109">
    <property type="entry name" value="PROTEIN_KINASE_TYR"/>
    <property type="match status" value="1"/>
</dbReference>
<dbReference type="PROSITE" id="PS50011">
    <property type="entry name" value="PROTEIN_KINASE_DOM"/>
    <property type="match status" value="1"/>
</dbReference>
<feature type="domain" description="Protein kinase" evidence="3">
    <location>
        <begin position="84"/>
        <end position="366"/>
    </location>
</feature>
<evidence type="ECO:0000259" key="5">
    <source>
        <dbReference type="PROSITE" id="PS51698"/>
    </source>
</evidence>
<dbReference type="Pfam" id="PF07714">
    <property type="entry name" value="PK_Tyr_Ser-Thr"/>
    <property type="match status" value="1"/>
</dbReference>
<dbReference type="InterPro" id="IPR014729">
    <property type="entry name" value="Rossmann-like_a/b/a_fold"/>
</dbReference>
<accession>A0A816TSE2</accession>
<dbReference type="InterPro" id="IPR003613">
    <property type="entry name" value="Ubox_domain"/>
</dbReference>
<sequence>MSQSDDLLLCPITLELFKDPVLAQDGHTYERQAIVEWIQKKGRSPITDQPLSLEHLYPNHAIKKAVDHFENTMKSKKYQYVLGVDVKKKAGRPLFQSFGKTIFYAEWLPTKKNRPEIILLKIDGARSKKEASFYVDLSRHPHIVRTYGIVHEENDDEDDENNAVMLLQEHAPMGSLYDVLQERRKAPNENILIEIFLQILDAMIFLAFNNVVHADLACRNVLVFRLDENDPENIIVKITDFGLSRHSQLYSLAPSAKKTILNIIPTRYVAPEILSVNTTPDDYTEKSDVFSMGVLIWEAYSRCAIPWAKITDDNDVARRVVNGERLLKPKHCSESYWSIICKTWSKSPKDRPTFAELRRFLTQQYYETTPQPFNIENNTNFYESYNTTKQEYQGATSGNNYSTQLDTNDEIMHNPTNTSIDIVIKNCKMRNLANSRDNCVLLTTGSFNPVHPLHFQNLVRVRDFLENEHQPRWNVLAGYISPTHDSYVHSKLGDPAWIPAKDRCRLCEEAIQHEGPGLSSWIAVSRGECEWEDGFIDFDAVTENFRDFLNSTLVGAGTLFKYPLRVVYVCGLDHYNKCSHVENIEKQKNMSSAIVYRTGCNEQQISRSSKTSGIIYIPLIKERSKLVDVSSAEIRQYFQNPGGNKTNIDRSEPVSIREMNQLMWNLPDLQHLELVTKGLMDMTDGQPWEKMTRSLLTFNFNISVSMDWIEDIIQSFRTPFWLEEKQWFVACTWDGLYSVPYFSDVSANTYFRLPLYSSVTDEALFCDHINHFILNESPKQTRYYFRHIKKLEIASSESLEMLSVFIDMSSIECLAVSTLIELSRILWMLQLMPRLKKLSINTQVSYFLQKTHKIRLECIENLEINDPLLNNNDYYAVERLCRTFPRVETLCISSLKWAGLIPRVIERLKNLSNVTINFEKVVSPQQPNQLQEIGTRYIQTIVGEARHLKHAMYSYRHYWSSDQNQTSWFCWHCWIQRKVPKAFYQKHWPPQRGYNYYRIDYFLQRSFFLQLLRPFVFHSSLEFSLCYALLNPFGRCCNEYNYDYDDDIKLIGKKRKRIGNDDFGAFEKYTKGIGMKLLMKMDYEQGRGLGKTLQGRVEPIERQELEINELTETSKNHLGPTVLPWRKQQREIKQQNFVIKLKKQMQEKITDTTGREQRILRNYDSITTKQVFSLNELTHNLDLVIESCEESMICSHRRCEQCVNQVENISNLFFLQQIFDELKRNYNKEYKKYRLWDLEGSVLHGYLKEHLTSNWNIYDDDQELIDLFWK</sequence>
<dbReference type="InterPro" id="IPR008266">
    <property type="entry name" value="Tyr_kinase_AS"/>
</dbReference>
<dbReference type="CDD" id="cd16655">
    <property type="entry name" value="RING-Ubox_WDSUB1-like"/>
    <property type="match status" value="1"/>
</dbReference>
<evidence type="ECO:0000259" key="3">
    <source>
        <dbReference type="PROSITE" id="PS50011"/>
    </source>
</evidence>
<evidence type="ECO:0000259" key="4">
    <source>
        <dbReference type="PROSITE" id="PS50174"/>
    </source>
</evidence>
<dbReference type="InterPro" id="IPR011009">
    <property type="entry name" value="Kinase-like_dom_sf"/>
</dbReference>
<dbReference type="SUPFAM" id="SSF52374">
    <property type="entry name" value="Nucleotidylyl transferase"/>
    <property type="match status" value="1"/>
</dbReference>
<dbReference type="SMART" id="SM00504">
    <property type="entry name" value="Ubox"/>
    <property type="match status" value="1"/>
</dbReference>